<dbReference type="Pfam" id="PF00400">
    <property type="entry name" value="WD40"/>
    <property type="match status" value="6"/>
</dbReference>
<dbReference type="EMBL" id="JRES01000735">
    <property type="protein sequence ID" value="KNC28885.1"/>
    <property type="molecule type" value="Genomic_DNA"/>
</dbReference>
<evidence type="ECO:0000259" key="8">
    <source>
        <dbReference type="Pfam" id="PF04003"/>
    </source>
</evidence>
<dbReference type="GO" id="GO:0000462">
    <property type="term" value="P:maturation of SSU-rRNA from tricistronic rRNA transcript (SSU-rRNA, 5.8S rRNA, LSU-rRNA)"/>
    <property type="evidence" value="ECO:0007669"/>
    <property type="project" value="TreeGrafter"/>
</dbReference>
<feature type="repeat" description="WD" evidence="6">
    <location>
        <begin position="528"/>
        <end position="562"/>
    </location>
</feature>
<evidence type="ECO:0000313" key="9">
    <source>
        <dbReference type="EMBL" id="KNC28885.1"/>
    </source>
</evidence>
<dbReference type="FunFam" id="2.130.10.10:FF:000499">
    <property type="entry name" value="PWP2, small subunit processome component"/>
    <property type="match status" value="1"/>
</dbReference>
<evidence type="ECO:0000256" key="5">
    <source>
        <dbReference type="ARBA" id="ARBA00023242"/>
    </source>
</evidence>
<dbReference type="GO" id="GO:0032040">
    <property type="term" value="C:small-subunit processome"/>
    <property type="evidence" value="ECO:0007669"/>
    <property type="project" value="TreeGrafter"/>
</dbReference>
<dbReference type="CDD" id="cd00200">
    <property type="entry name" value="WD40"/>
    <property type="match status" value="1"/>
</dbReference>
<dbReference type="SUPFAM" id="SSF50978">
    <property type="entry name" value="WD40 repeat-like"/>
    <property type="match status" value="1"/>
</dbReference>
<dbReference type="PROSITE" id="PS00678">
    <property type="entry name" value="WD_REPEATS_1"/>
    <property type="match status" value="1"/>
</dbReference>
<evidence type="ECO:0000256" key="6">
    <source>
        <dbReference type="PROSITE-ProRule" id="PRU00221"/>
    </source>
</evidence>
<feature type="compositionally biased region" description="Acidic residues" evidence="7">
    <location>
        <begin position="930"/>
        <end position="945"/>
    </location>
</feature>
<dbReference type="PANTHER" id="PTHR19858">
    <property type="entry name" value="WD40 REPEAT PROTEIN"/>
    <property type="match status" value="1"/>
</dbReference>
<dbReference type="AlphaFoldDB" id="A0A0L0C9K1"/>
<dbReference type="InterPro" id="IPR036322">
    <property type="entry name" value="WD40_repeat_dom_sf"/>
</dbReference>
<protein>
    <recommendedName>
        <fullName evidence="8">Small-subunit processome Utp12 domain-containing protein</fullName>
    </recommendedName>
</protein>
<evidence type="ECO:0000256" key="3">
    <source>
        <dbReference type="ARBA" id="ARBA00022574"/>
    </source>
</evidence>
<dbReference type="OrthoDB" id="3142434at2759"/>
<dbReference type="Proteomes" id="UP000037069">
    <property type="component" value="Unassembled WGS sequence"/>
</dbReference>
<feature type="region of interest" description="Disordered" evidence="7">
    <location>
        <begin position="229"/>
        <end position="286"/>
    </location>
</feature>
<evidence type="ECO:0000256" key="1">
    <source>
        <dbReference type="ARBA" id="ARBA00004604"/>
    </source>
</evidence>
<dbReference type="InterPro" id="IPR011047">
    <property type="entry name" value="Quinoprotein_ADH-like_sf"/>
</dbReference>
<keyword evidence="4" id="KW-0677">Repeat</keyword>
<name>A0A0L0C9K1_LUCCU</name>
<dbReference type="Gene3D" id="2.130.10.10">
    <property type="entry name" value="YVTN repeat-like/Quinoprotein amine dehydrogenase"/>
    <property type="match status" value="3"/>
</dbReference>
<feature type="compositionally biased region" description="Acidic residues" evidence="7">
    <location>
        <begin position="253"/>
        <end position="263"/>
    </location>
</feature>
<dbReference type="PROSITE" id="PS50294">
    <property type="entry name" value="WD_REPEATS_REGION"/>
    <property type="match status" value="3"/>
</dbReference>
<dbReference type="InterPro" id="IPR027145">
    <property type="entry name" value="PWP2"/>
</dbReference>
<dbReference type="STRING" id="7375.A0A0L0C9K1"/>
<sequence>MKFSYKFSNLLGTIYRNGNLLFTPDGNSIISPVGNRLTLYDLKNNKASTLSLESLYNYQSLALSPDGSLLLAVNERGQAQLISMVSCTVIHQHKFQHAVKCVAFSPNGAHFAVAMQNLIFIFKAPGEITGEYNPFVLERHYLGGYDDVTCLDWSSDSRFLIVGCRDNSSKVIAIKHMNKFRTFILGGHTDAMVACFFENNSLHANTISRNGQLCLWECSLEPSDIEERTRYEHQDGQQLSLQKKRTKPSGNESAEESEDDVENTVEKRNSNMTGEDNLPGNMVDENDIKDEDVKKGHPFYYKKLARHYLADEPRKEHRDAVLTTAHYNRQTKVLVVGFSTGSFYLYELPEVNMIHSLSISDYAISSALFNNTGDWVALASREMGQLLVWEWQSEQYIMKQQGHSSEMACVAYSPDGQYIATGGEDSKVKLWNTQSGFCFVTFSEHTSGVTGVQFSRGKKFLVSCSLDGTVRAFDIIRYRNFRTFTSPTPVQFSCVAMDYSDELVVAGGLDVFELYLWSVKLGTLLEVISGHEGPISSIAFAPVASSSTMVSGSWDKTIKIWNCLENKSEHETIDLLSDVTCVAFSPNGENVAVATLNSNIVVFDVKTASQISTIEGRNDLDSGRLDTDVITAKKNKLGKYFSSLEYSADGECILAGGKSHVICIYHVKEAMLLKKFQITQNLSFDGLNEFINRRNLTEFGNMALVEQREELEGGNVAIRLPGVQKGDMAARNFKPEVKVFSVKFSPTGQAFAAACTEGLCIYTLDKGVVFDPFDLSLEVTPKAIKESLKAKNYSKALIMALKLNENNLITLAIESIPYQDIKLICSTLPNQYAHRLLQILAKLLQTSPHVEFYLQWCCCLLFSHGNKDGVFQHTSLLALHESISRKYESLNRICDFNKFTIRSLLNTAHTRNTQNKDKLDQLKSAKDQNDNDDVDEQEEDDDEDMLLIKTSTKETDEFAEESEEEESSEDEAESD</sequence>
<dbReference type="PANTHER" id="PTHR19858:SF0">
    <property type="entry name" value="PERIODIC TRYPTOPHAN PROTEIN 2 HOMOLOG"/>
    <property type="match status" value="1"/>
</dbReference>
<feature type="repeat" description="WD" evidence="6">
    <location>
        <begin position="442"/>
        <end position="483"/>
    </location>
</feature>
<feature type="repeat" description="WD" evidence="6">
    <location>
        <begin position="400"/>
        <end position="441"/>
    </location>
</feature>
<evidence type="ECO:0000256" key="2">
    <source>
        <dbReference type="ARBA" id="ARBA00010226"/>
    </source>
</evidence>
<keyword evidence="3 6" id="KW-0853">WD repeat</keyword>
<comment type="caution">
    <text evidence="9">The sequence shown here is derived from an EMBL/GenBank/DDBJ whole genome shotgun (WGS) entry which is preliminary data.</text>
</comment>
<dbReference type="SMART" id="SM00320">
    <property type="entry name" value="WD40"/>
    <property type="match status" value="10"/>
</dbReference>
<dbReference type="PROSITE" id="PS50082">
    <property type="entry name" value="WD_REPEATS_2"/>
    <property type="match status" value="3"/>
</dbReference>
<dbReference type="InterPro" id="IPR019775">
    <property type="entry name" value="WD40_repeat_CS"/>
</dbReference>
<dbReference type="InterPro" id="IPR001680">
    <property type="entry name" value="WD40_rpt"/>
</dbReference>
<gene>
    <name evidence="9" type="ORF">FF38_07379</name>
</gene>
<dbReference type="OMA" id="VYEWQSE"/>
<accession>A0A0L0C9K1</accession>
<dbReference type="InterPro" id="IPR015943">
    <property type="entry name" value="WD40/YVTN_repeat-like_dom_sf"/>
</dbReference>
<evidence type="ECO:0000256" key="7">
    <source>
        <dbReference type="SAM" id="MobiDB-lite"/>
    </source>
</evidence>
<comment type="subcellular location">
    <subcellularLocation>
        <location evidence="1">Nucleus</location>
        <location evidence="1">Nucleolus</location>
    </subcellularLocation>
</comment>
<dbReference type="GO" id="GO:0000028">
    <property type="term" value="P:ribosomal small subunit assembly"/>
    <property type="evidence" value="ECO:0007669"/>
    <property type="project" value="TreeGrafter"/>
</dbReference>
<organism evidence="9 10">
    <name type="scientific">Lucilia cuprina</name>
    <name type="common">Green bottle fly</name>
    <name type="synonym">Australian sheep blowfly</name>
    <dbReference type="NCBI Taxonomy" id="7375"/>
    <lineage>
        <taxon>Eukaryota</taxon>
        <taxon>Metazoa</taxon>
        <taxon>Ecdysozoa</taxon>
        <taxon>Arthropoda</taxon>
        <taxon>Hexapoda</taxon>
        <taxon>Insecta</taxon>
        <taxon>Pterygota</taxon>
        <taxon>Neoptera</taxon>
        <taxon>Endopterygota</taxon>
        <taxon>Diptera</taxon>
        <taxon>Brachycera</taxon>
        <taxon>Muscomorpha</taxon>
        <taxon>Oestroidea</taxon>
        <taxon>Calliphoridae</taxon>
        <taxon>Luciliinae</taxon>
        <taxon>Lucilia</taxon>
    </lineage>
</organism>
<proteinExistence type="inferred from homology"/>
<reference evidence="9 10" key="1">
    <citation type="journal article" date="2015" name="Nat. Commun.">
        <title>Lucilia cuprina genome unlocks parasitic fly biology to underpin future interventions.</title>
        <authorList>
            <person name="Anstead C.A."/>
            <person name="Korhonen P.K."/>
            <person name="Young N.D."/>
            <person name="Hall R.S."/>
            <person name="Jex A.R."/>
            <person name="Murali S.C."/>
            <person name="Hughes D.S."/>
            <person name="Lee S.F."/>
            <person name="Perry T."/>
            <person name="Stroehlein A.J."/>
            <person name="Ansell B.R."/>
            <person name="Breugelmans B."/>
            <person name="Hofmann A."/>
            <person name="Qu J."/>
            <person name="Dugan S."/>
            <person name="Lee S.L."/>
            <person name="Chao H."/>
            <person name="Dinh H."/>
            <person name="Han Y."/>
            <person name="Doddapaneni H.V."/>
            <person name="Worley K.C."/>
            <person name="Muzny D.M."/>
            <person name="Ioannidis P."/>
            <person name="Waterhouse R.M."/>
            <person name="Zdobnov E.M."/>
            <person name="James P.J."/>
            <person name="Bagnall N.H."/>
            <person name="Kotze A.C."/>
            <person name="Gibbs R.A."/>
            <person name="Richards S."/>
            <person name="Batterham P."/>
            <person name="Gasser R.B."/>
        </authorList>
    </citation>
    <scope>NUCLEOTIDE SEQUENCE [LARGE SCALE GENOMIC DNA]</scope>
    <source>
        <strain evidence="9 10">LS</strain>
        <tissue evidence="9">Full body</tissue>
    </source>
</reference>
<dbReference type="SUPFAM" id="SSF50998">
    <property type="entry name" value="Quinoprotein alcohol dehydrogenase-like"/>
    <property type="match status" value="1"/>
</dbReference>
<keyword evidence="10" id="KW-1185">Reference proteome</keyword>
<evidence type="ECO:0000313" key="10">
    <source>
        <dbReference type="Proteomes" id="UP000037069"/>
    </source>
</evidence>
<evidence type="ECO:0000256" key="4">
    <source>
        <dbReference type="ARBA" id="ARBA00022737"/>
    </source>
</evidence>
<feature type="domain" description="Small-subunit processome Utp12" evidence="8">
    <location>
        <begin position="804"/>
        <end position="905"/>
    </location>
</feature>
<dbReference type="Pfam" id="PF04003">
    <property type="entry name" value="Utp12"/>
    <property type="match status" value="1"/>
</dbReference>
<feature type="compositionally biased region" description="Acidic residues" evidence="7">
    <location>
        <begin position="957"/>
        <end position="975"/>
    </location>
</feature>
<feature type="region of interest" description="Disordered" evidence="7">
    <location>
        <begin position="922"/>
        <end position="975"/>
    </location>
</feature>
<dbReference type="GO" id="GO:0034388">
    <property type="term" value="C:Pwp2p-containing subcomplex of 90S preribosome"/>
    <property type="evidence" value="ECO:0007669"/>
    <property type="project" value="TreeGrafter"/>
</dbReference>
<keyword evidence="5" id="KW-0539">Nucleus</keyword>
<dbReference type="FunFam" id="2.130.10.10:FF:001412">
    <property type="entry name" value="AGAP010693-PA"/>
    <property type="match status" value="1"/>
</dbReference>
<comment type="similarity">
    <text evidence="2">Belongs to the WD repeat PWP2 family.</text>
</comment>
<dbReference type="InterPro" id="IPR007148">
    <property type="entry name" value="SSU_processome_Utp12"/>
</dbReference>